<feature type="region of interest" description="Disordered" evidence="1">
    <location>
        <begin position="407"/>
        <end position="429"/>
    </location>
</feature>
<evidence type="ECO:0000256" key="1">
    <source>
        <dbReference type="SAM" id="MobiDB-lite"/>
    </source>
</evidence>
<gene>
    <name evidence="2" type="ORF">N7468_005707</name>
</gene>
<comment type="caution">
    <text evidence="2">The sequence shown here is derived from an EMBL/GenBank/DDBJ whole genome shotgun (WGS) entry which is preliminary data.</text>
</comment>
<evidence type="ECO:0000313" key="2">
    <source>
        <dbReference type="EMBL" id="KAJ5232751.1"/>
    </source>
</evidence>
<dbReference type="GeneID" id="83202306"/>
<dbReference type="EMBL" id="JAPQKS010000004">
    <property type="protein sequence ID" value="KAJ5232751.1"/>
    <property type="molecule type" value="Genomic_DNA"/>
</dbReference>
<reference evidence="2" key="2">
    <citation type="journal article" date="2023" name="IMA Fungus">
        <title>Comparative genomic study of the Penicillium genus elucidates a diverse pangenome and 15 lateral gene transfer events.</title>
        <authorList>
            <person name="Petersen C."/>
            <person name="Sorensen T."/>
            <person name="Nielsen M.R."/>
            <person name="Sondergaard T.E."/>
            <person name="Sorensen J.L."/>
            <person name="Fitzpatrick D.A."/>
            <person name="Frisvad J.C."/>
            <person name="Nielsen K.L."/>
        </authorList>
    </citation>
    <scope>NUCLEOTIDE SEQUENCE</scope>
    <source>
        <strain evidence="2">IBT 19713</strain>
    </source>
</reference>
<dbReference type="OrthoDB" id="5314201at2759"/>
<accession>A0A9W9P024</accession>
<keyword evidence="3" id="KW-1185">Reference proteome</keyword>
<evidence type="ECO:0000313" key="3">
    <source>
        <dbReference type="Proteomes" id="UP001150941"/>
    </source>
</evidence>
<feature type="compositionally biased region" description="Basic and acidic residues" evidence="1">
    <location>
        <begin position="408"/>
        <end position="425"/>
    </location>
</feature>
<proteinExistence type="predicted"/>
<name>A0A9W9P024_9EURO</name>
<reference evidence="2" key="1">
    <citation type="submission" date="2022-11" db="EMBL/GenBank/DDBJ databases">
        <authorList>
            <person name="Petersen C."/>
        </authorList>
    </citation>
    <scope>NUCLEOTIDE SEQUENCE</scope>
    <source>
        <strain evidence="2">IBT 19713</strain>
    </source>
</reference>
<dbReference type="RefSeq" id="XP_058330743.1">
    <property type="nucleotide sequence ID" value="XM_058475003.1"/>
</dbReference>
<protein>
    <submittedName>
        <fullName evidence="2">Uncharacterized protein</fullName>
    </submittedName>
</protein>
<sequence>MEPSSAVDSVVSILKERDIHAKRETIQSALDESPEGLENLEWVSKHLRPETLLSKEELTLYTKLENSGALQPILREPSLAATRPFLEEDIQSAIKALEASTAAIQKQSATLSQQCDSLRKQMRRQESLDQDRTRDIARLRKKHESGRQNTRSSANELSDQLELAFKYETEKFGVENKRILSGLSTYLKQDDATLASVENTLSKIKFDGNDASTVKRAAHLSTILANCTAEEIRYRLDRLYLEALQNGGQDGDQPIEDDAIIALEEELESLYPKSRFSPKYPRSNSSMSPSYAGSTMDTASFGQIRSRSWNGCILDILIDMTLTKESLTAQLAERESSCEVLERLGNLYHAETTLPLVSQPSSRRESLRRRSVQPGLLLTSTRTPSLLPEQPALENLLRRIGVSPESVLRPRAEDGGAPQLHEKRSQMSGTLQHMEVAAESPLFAHLAASDNASQLLSSSLHADSQYETSLQDPGQQDELARLEAELASLQKGLQALNLDVIHQRDKAQDKFLERWQ</sequence>
<dbReference type="AlphaFoldDB" id="A0A9W9P024"/>
<dbReference type="Proteomes" id="UP001150941">
    <property type="component" value="Unassembled WGS sequence"/>
</dbReference>
<organism evidence="2 3">
    <name type="scientific">Penicillium chermesinum</name>
    <dbReference type="NCBI Taxonomy" id="63820"/>
    <lineage>
        <taxon>Eukaryota</taxon>
        <taxon>Fungi</taxon>
        <taxon>Dikarya</taxon>
        <taxon>Ascomycota</taxon>
        <taxon>Pezizomycotina</taxon>
        <taxon>Eurotiomycetes</taxon>
        <taxon>Eurotiomycetidae</taxon>
        <taxon>Eurotiales</taxon>
        <taxon>Aspergillaceae</taxon>
        <taxon>Penicillium</taxon>
    </lineage>
</organism>